<dbReference type="Proteomes" id="UP001346869">
    <property type="component" value="Unassembled WGS sequence"/>
</dbReference>
<comment type="caution">
    <text evidence="2">The sequence shown here is derived from an EMBL/GenBank/DDBJ whole genome shotgun (WGS) entry which is preliminary data.</text>
</comment>
<reference evidence="2 3" key="1">
    <citation type="journal article" date="2023" name="Genes (Basel)">
        <title>Chromosome-Level Genome Assembly and Circadian Gene Repertoire of the Patagonia Blennie Eleginops maclovinus-The Closest Ancestral Proxy of Antarctic Cryonotothenioids.</title>
        <authorList>
            <person name="Cheng C.C."/>
            <person name="Rivera-Colon A.G."/>
            <person name="Minhas B.F."/>
            <person name="Wilson L."/>
            <person name="Rayamajhi N."/>
            <person name="Vargas-Chacoff L."/>
            <person name="Catchen J.M."/>
        </authorList>
    </citation>
    <scope>NUCLEOTIDE SEQUENCE [LARGE SCALE GENOMIC DNA]</scope>
    <source>
        <strain evidence="2">JMC-PN-2008</strain>
    </source>
</reference>
<accession>A0AAN7Y7P8</accession>
<evidence type="ECO:0000313" key="3">
    <source>
        <dbReference type="Proteomes" id="UP001346869"/>
    </source>
</evidence>
<dbReference type="AlphaFoldDB" id="A0AAN7Y7P8"/>
<feature type="region of interest" description="Disordered" evidence="1">
    <location>
        <begin position="1"/>
        <end position="42"/>
    </location>
</feature>
<reference evidence="2 3" key="2">
    <citation type="journal article" date="2023" name="Mol. Biol. Evol.">
        <title>Genomics of Secondarily Temperate Adaptation in the Only Non-Antarctic Icefish.</title>
        <authorList>
            <person name="Rivera-Colon A.G."/>
            <person name="Rayamajhi N."/>
            <person name="Minhas B.F."/>
            <person name="Madrigal G."/>
            <person name="Bilyk K.T."/>
            <person name="Yoon V."/>
            <person name="Hune M."/>
            <person name="Gregory S."/>
            <person name="Cheng C.H.C."/>
            <person name="Catchen J.M."/>
        </authorList>
    </citation>
    <scope>NUCLEOTIDE SEQUENCE [LARGE SCALE GENOMIC DNA]</scope>
    <source>
        <strain evidence="2">JMC-PN-2008</strain>
    </source>
</reference>
<dbReference type="EMBL" id="JAUZQC010000003">
    <property type="protein sequence ID" value="KAK5873652.1"/>
    <property type="molecule type" value="Genomic_DNA"/>
</dbReference>
<name>A0AAN7Y7P8_ELEMC</name>
<feature type="compositionally biased region" description="Polar residues" evidence="1">
    <location>
        <begin position="7"/>
        <end position="19"/>
    </location>
</feature>
<keyword evidence="3" id="KW-1185">Reference proteome</keyword>
<evidence type="ECO:0000313" key="2">
    <source>
        <dbReference type="EMBL" id="KAK5873652.1"/>
    </source>
</evidence>
<proteinExistence type="predicted"/>
<protein>
    <submittedName>
        <fullName evidence="2">Uncharacterized protein</fullName>
    </submittedName>
</protein>
<sequence>MWLRNLCQLSADSDRSQSAGRRKGKKRQESIRQLGAGDPSGGQLTAKVKPLIVVKETMLAMHVRVLPSPLLRRHPMALL</sequence>
<organism evidence="2 3">
    <name type="scientific">Eleginops maclovinus</name>
    <name type="common">Patagonian blennie</name>
    <name type="synonym">Eleginus maclovinus</name>
    <dbReference type="NCBI Taxonomy" id="56733"/>
    <lineage>
        <taxon>Eukaryota</taxon>
        <taxon>Metazoa</taxon>
        <taxon>Chordata</taxon>
        <taxon>Craniata</taxon>
        <taxon>Vertebrata</taxon>
        <taxon>Euteleostomi</taxon>
        <taxon>Actinopterygii</taxon>
        <taxon>Neopterygii</taxon>
        <taxon>Teleostei</taxon>
        <taxon>Neoteleostei</taxon>
        <taxon>Acanthomorphata</taxon>
        <taxon>Eupercaria</taxon>
        <taxon>Perciformes</taxon>
        <taxon>Notothenioidei</taxon>
        <taxon>Eleginopidae</taxon>
        <taxon>Eleginops</taxon>
    </lineage>
</organism>
<evidence type="ECO:0000256" key="1">
    <source>
        <dbReference type="SAM" id="MobiDB-lite"/>
    </source>
</evidence>
<gene>
    <name evidence="2" type="ORF">PBY51_018676</name>
</gene>